<comment type="caution">
    <text evidence="1">The sequence shown here is derived from an EMBL/GenBank/DDBJ whole genome shotgun (WGS) entry which is preliminary data.</text>
</comment>
<proteinExistence type="predicted"/>
<dbReference type="RefSeq" id="WP_302038710.1">
    <property type="nucleotide sequence ID" value="NZ_JAUKPO010000009.1"/>
</dbReference>
<sequence>MIQETINSMKGELTGLLTQKTGLTADKAGPAVDLAKDNILSGLQKEATGGNIGGLMSMLKGGNTASNPIVTNIVNQYAGSLISKLGLPEAMSKQVATFAVPFILSKFQSQTAGKSDGDIASMLGGDLGGGMGDMLKKGLGGLGGLGGMFGK</sequence>
<keyword evidence="2" id="KW-1185">Reference proteome</keyword>
<evidence type="ECO:0000313" key="2">
    <source>
        <dbReference type="Proteomes" id="UP001168528"/>
    </source>
</evidence>
<accession>A0ABT8R718</accession>
<name>A0ABT8R718_9BACT</name>
<dbReference type="EMBL" id="JAUKPO010000009">
    <property type="protein sequence ID" value="MDO1447905.1"/>
    <property type="molecule type" value="Genomic_DNA"/>
</dbReference>
<dbReference type="Proteomes" id="UP001168528">
    <property type="component" value="Unassembled WGS sequence"/>
</dbReference>
<organism evidence="1 2">
    <name type="scientific">Rhodocytophaga aerolata</name>
    <dbReference type="NCBI Taxonomy" id="455078"/>
    <lineage>
        <taxon>Bacteria</taxon>
        <taxon>Pseudomonadati</taxon>
        <taxon>Bacteroidota</taxon>
        <taxon>Cytophagia</taxon>
        <taxon>Cytophagales</taxon>
        <taxon>Rhodocytophagaceae</taxon>
        <taxon>Rhodocytophaga</taxon>
    </lineage>
</organism>
<gene>
    <name evidence="1" type="ORF">Q0590_16660</name>
</gene>
<evidence type="ECO:0008006" key="3">
    <source>
        <dbReference type="Google" id="ProtNLM"/>
    </source>
</evidence>
<reference evidence="1" key="1">
    <citation type="submission" date="2023-07" db="EMBL/GenBank/DDBJ databases">
        <title>The genome sequence of Rhodocytophaga aerolata KACC 12507.</title>
        <authorList>
            <person name="Zhang X."/>
        </authorList>
    </citation>
    <scope>NUCLEOTIDE SEQUENCE</scope>
    <source>
        <strain evidence="1">KACC 12507</strain>
    </source>
</reference>
<protein>
    <recommendedName>
        <fullName evidence="3">DUF937 domain-containing protein</fullName>
    </recommendedName>
</protein>
<evidence type="ECO:0000313" key="1">
    <source>
        <dbReference type="EMBL" id="MDO1447905.1"/>
    </source>
</evidence>